<evidence type="ECO:0000256" key="2">
    <source>
        <dbReference type="SAM" id="Phobius"/>
    </source>
</evidence>
<feature type="transmembrane region" description="Helical" evidence="2">
    <location>
        <begin position="111"/>
        <end position="131"/>
    </location>
</feature>
<comment type="caution">
    <text evidence="3">The sequence shown here is derived from an EMBL/GenBank/DDBJ whole genome shotgun (WGS) entry which is preliminary data.</text>
</comment>
<reference evidence="3 4" key="1">
    <citation type="journal article" date="2020" name="ISME J.">
        <title>Uncovering the hidden diversity of litter-decomposition mechanisms in mushroom-forming fungi.</title>
        <authorList>
            <person name="Floudas D."/>
            <person name="Bentzer J."/>
            <person name="Ahren D."/>
            <person name="Johansson T."/>
            <person name="Persson P."/>
            <person name="Tunlid A."/>
        </authorList>
    </citation>
    <scope>NUCLEOTIDE SEQUENCE [LARGE SCALE GENOMIC DNA]</scope>
    <source>
        <strain evidence="3 4">CBS 101986</strain>
    </source>
</reference>
<organism evidence="3 4">
    <name type="scientific">Psilocybe cf. subviscida</name>
    <dbReference type="NCBI Taxonomy" id="2480587"/>
    <lineage>
        <taxon>Eukaryota</taxon>
        <taxon>Fungi</taxon>
        <taxon>Dikarya</taxon>
        <taxon>Basidiomycota</taxon>
        <taxon>Agaricomycotina</taxon>
        <taxon>Agaricomycetes</taxon>
        <taxon>Agaricomycetidae</taxon>
        <taxon>Agaricales</taxon>
        <taxon>Agaricineae</taxon>
        <taxon>Strophariaceae</taxon>
        <taxon>Psilocybe</taxon>
    </lineage>
</organism>
<feature type="region of interest" description="Disordered" evidence="1">
    <location>
        <begin position="1"/>
        <end position="30"/>
    </location>
</feature>
<evidence type="ECO:0000313" key="3">
    <source>
        <dbReference type="EMBL" id="KAF5323289.1"/>
    </source>
</evidence>
<proteinExistence type="predicted"/>
<feature type="compositionally biased region" description="Pro residues" evidence="1">
    <location>
        <begin position="1"/>
        <end position="15"/>
    </location>
</feature>
<sequence length="153" mass="16714">MSAPPPLPPLPPKPPGGASSSHPYETYETYGANPYSANPYAAAPTNALRLPGGPPPVPPLPPQILQQEQRYLTPSPYEFADDHGGPGGMRTATPMIAPRAQRVDRSIPHEVGVRVFVFFLPVFCFFFFFFFPLSSNLRFAVCISSLEEILSLL</sequence>
<protein>
    <submittedName>
        <fullName evidence="3">Uncharacterized protein</fullName>
    </submittedName>
</protein>
<dbReference type="EMBL" id="JAACJJ010000019">
    <property type="protein sequence ID" value="KAF5323289.1"/>
    <property type="molecule type" value="Genomic_DNA"/>
</dbReference>
<gene>
    <name evidence="3" type="ORF">D9619_013517</name>
</gene>
<dbReference type="Proteomes" id="UP000567179">
    <property type="component" value="Unassembled WGS sequence"/>
</dbReference>
<keyword evidence="2" id="KW-1133">Transmembrane helix</keyword>
<name>A0A8H5BHI1_9AGAR</name>
<keyword evidence="2" id="KW-0472">Membrane</keyword>
<keyword evidence="2" id="KW-0812">Transmembrane</keyword>
<evidence type="ECO:0000313" key="4">
    <source>
        <dbReference type="Proteomes" id="UP000567179"/>
    </source>
</evidence>
<evidence type="ECO:0000256" key="1">
    <source>
        <dbReference type="SAM" id="MobiDB-lite"/>
    </source>
</evidence>
<accession>A0A8H5BHI1</accession>
<dbReference type="AlphaFoldDB" id="A0A8H5BHI1"/>
<keyword evidence="4" id="KW-1185">Reference proteome</keyword>